<feature type="transmembrane region" description="Helical" evidence="1">
    <location>
        <begin position="87"/>
        <end position="107"/>
    </location>
</feature>
<dbReference type="EMBL" id="BSFP01000010">
    <property type="protein sequence ID" value="GLL00740.1"/>
    <property type="molecule type" value="Genomic_DNA"/>
</dbReference>
<keyword evidence="1" id="KW-1133">Transmembrane helix</keyword>
<keyword evidence="3" id="KW-1185">Reference proteome</keyword>
<evidence type="ECO:0000256" key="1">
    <source>
        <dbReference type="SAM" id="Phobius"/>
    </source>
</evidence>
<keyword evidence="1" id="KW-0472">Membrane</keyword>
<comment type="caution">
    <text evidence="2">The sequence shown here is derived from an EMBL/GenBank/DDBJ whole genome shotgun (WGS) entry which is preliminary data.</text>
</comment>
<evidence type="ECO:0000313" key="2">
    <source>
        <dbReference type="EMBL" id="GLL00740.1"/>
    </source>
</evidence>
<accession>A0A9W6KIJ4</accession>
<name>A0A9W6KIJ4_9ACTN</name>
<keyword evidence="1" id="KW-0812">Transmembrane</keyword>
<organism evidence="2 3">
    <name type="scientific">Dactylosporangium matsuzakiense</name>
    <dbReference type="NCBI Taxonomy" id="53360"/>
    <lineage>
        <taxon>Bacteria</taxon>
        <taxon>Bacillati</taxon>
        <taxon>Actinomycetota</taxon>
        <taxon>Actinomycetes</taxon>
        <taxon>Micromonosporales</taxon>
        <taxon>Micromonosporaceae</taxon>
        <taxon>Dactylosporangium</taxon>
    </lineage>
</organism>
<gene>
    <name evidence="2" type="ORF">GCM10017581_024810</name>
</gene>
<protein>
    <submittedName>
        <fullName evidence="2">Uncharacterized protein</fullName>
    </submittedName>
</protein>
<evidence type="ECO:0000313" key="3">
    <source>
        <dbReference type="Proteomes" id="UP001143480"/>
    </source>
</evidence>
<proteinExistence type="predicted"/>
<reference evidence="2" key="2">
    <citation type="submission" date="2023-01" db="EMBL/GenBank/DDBJ databases">
        <authorList>
            <person name="Sun Q."/>
            <person name="Evtushenko L."/>
        </authorList>
    </citation>
    <scope>NUCLEOTIDE SEQUENCE</scope>
    <source>
        <strain evidence="2">VKM Ac-1321</strain>
    </source>
</reference>
<feature type="transmembrane region" description="Helical" evidence="1">
    <location>
        <begin position="7"/>
        <end position="33"/>
    </location>
</feature>
<sequence length="115" mass="11593">MEAAVRDWIAVIVAVLGVLLVLAGAVLIVLQALGDRPPRPAPVAPVADNPDTPLTEPVAAPVAAPGAEPITNRLFGAVKSPTPADRLIFWGIILLVLAAIAAGAISFDFGAKGGS</sequence>
<dbReference type="AlphaFoldDB" id="A0A9W6KIJ4"/>
<dbReference type="Proteomes" id="UP001143480">
    <property type="component" value="Unassembled WGS sequence"/>
</dbReference>
<reference evidence="2" key="1">
    <citation type="journal article" date="2014" name="Int. J. Syst. Evol. Microbiol.">
        <title>Complete genome sequence of Corynebacterium casei LMG S-19264T (=DSM 44701T), isolated from a smear-ripened cheese.</title>
        <authorList>
            <consortium name="US DOE Joint Genome Institute (JGI-PGF)"/>
            <person name="Walter F."/>
            <person name="Albersmeier A."/>
            <person name="Kalinowski J."/>
            <person name="Ruckert C."/>
        </authorList>
    </citation>
    <scope>NUCLEOTIDE SEQUENCE</scope>
    <source>
        <strain evidence="2">VKM Ac-1321</strain>
    </source>
</reference>